<dbReference type="NCBIfam" id="NF001299">
    <property type="entry name" value="PRK00241.1"/>
    <property type="match status" value="1"/>
</dbReference>
<evidence type="ECO:0000256" key="1">
    <source>
        <dbReference type="ARBA" id="ARBA00001946"/>
    </source>
</evidence>
<dbReference type="PANTHER" id="PTHR11383">
    <property type="entry name" value="NUCLEOSIDE DIPHOSPHATE-LINKED MOIETY X MOTIF 13"/>
    <property type="match status" value="1"/>
</dbReference>
<dbReference type="EMBL" id="SEYY01020127">
    <property type="protein sequence ID" value="KAB7497576.1"/>
    <property type="molecule type" value="Genomic_DNA"/>
</dbReference>
<dbReference type="AlphaFoldDB" id="A0A5N5STM6"/>
<organism evidence="8 9">
    <name type="scientific">Armadillidium nasatum</name>
    <dbReference type="NCBI Taxonomy" id="96803"/>
    <lineage>
        <taxon>Eukaryota</taxon>
        <taxon>Metazoa</taxon>
        <taxon>Ecdysozoa</taxon>
        <taxon>Arthropoda</taxon>
        <taxon>Crustacea</taxon>
        <taxon>Multicrustacea</taxon>
        <taxon>Malacostraca</taxon>
        <taxon>Eumalacostraca</taxon>
        <taxon>Peracarida</taxon>
        <taxon>Isopoda</taxon>
        <taxon>Oniscidea</taxon>
        <taxon>Crinocheta</taxon>
        <taxon>Armadillidiidae</taxon>
        <taxon>Armadillidium</taxon>
    </lineage>
</organism>
<dbReference type="Pfam" id="PF00293">
    <property type="entry name" value="NUDIX"/>
    <property type="match status" value="1"/>
</dbReference>
<dbReference type="OrthoDB" id="10249612at2759"/>
<dbReference type="PANTHER" id="PTHR11383:SF3">
    <property type="entry name" value="NAD(P)H PYROPHOSPHATASE NUDT13, MITOCHONDRIAL"/>
    <property type="match status" value="1"/>
</dbReference>
<dbReference type="Proteomes" id="UP000326759">
    <property type="component" value="Unassembled WGS sequence"/>
</dbReference>
<dbReference type="CDD" id="cd03429">
    <property type="entry name" value="NUDIX_NADH_pyrophosphatase_Nudt13"/>
    <property type="match status" value="1"/>
</dbReference>
<evidence type="ECO:0000259" key="7">
    <source>
        <dbReference type="PROSITE" id="PS51462"/>
    </source>
</evidence>
<evidence type="ECO:0000256" key="6">
    <source>
        <dbReference type="ARBA" id="ARBA00023027"/>
    </source>
</evidence>
<dbReference type="GO" id="GO:0046872">
    <property type="term" value="F:metal ion binding"/>
    <property type="evidence" value="ECO:0007669"/>
    <property type="project" value="UniProtKB-KW"/>
</dbReference>
<feature type="domain" description="Nudix hydrolase" evidence="7">
    <location>
        <begin position="195"/>
        <end position="323"/>
    </location>
</feature>
<protein>
    <recommendedName>
        <fullName evidence="2">NAD(+) diphosphatase</fullName>
        <ecNumber evidence="2">3.6.1.22</ecNumber>
    </recommendedName>
</protein>
<dbReference type="Gene3D" id="3.90.79.10">
    <property type="entry name" value="Nucleoside Triphosphate Pyrophosphohydrolase"/>
    <property type="match status" value="1"/>
</dbReference>
<evidence type="ECO:0000313" key="8">
    <source>
        <dbReference type="EMBL" id="KAB7497576.1"/>
    </source>
</evidence>
<dbReference type="InterPro" id="IPR049734">
    <property type="entry name" value="NudC-like_C"/>
</dbReference>
<keyword evidence="3" id="KW-0479">Metal-binding</keyword>
<evidence type="ECO:0000256" key="3">
    <source>
        <dbReference type="ARBA" id="ARBA00022723"/>
    </source>
</evidence>
<name>A0A5N5STM6_9CRUS</name>
<dbReference type="InterPro" id="IPR000086">
    <property type="entry name" value="NUDIX_hydrolase_dom"/>
</dbReference>
<keyword evidence="9" id="KW-1185">Reference proteome</keyword>
<dbReference type="EC" id="3.6.1.22" evidence="2"/>
<keyword evidence="4" id="KW-0378">Hydrolase</keyword>
<dbReference type="Gene3D" id="3.90.79.20">
    <property type="match status" value="1"/>
</dbReference>
<accession>A0A5N5STM6</accession>
<keyword evidence="5" id="KW-0460">Magnesium</keyword>
<evidence type="ECO:0000313" key="9">
    <source>
        <dbReference type="Proteomes" id="UP000326759"/>
    </source>
</evidence>
<dbReference type="InterPro" id="IPR015797">
    <property type="entry name" value="NUDIX_hydrolase-like_dom_sf"/>
</dbReference>
<evidence type="ECO:0000256" key="4">
    <source>
        <dbReference type="ARBA" id="ARBA00022801"/>
    </source>
</evidence>
<sequence length="355" mass="40308">MRLNLFGLNILKRQLNGLYSSNRSLSYVEKCRLIERLKADDLECASMLPLGKFMVYKGSRPLLKQKEKECNRSPTSFELNWLTYKDLLDHKDCVSQTAVLIDVDDSRTPRFGIQLKKRDEESIDKLEKNTDGVFTDLRITLFMVNWGEGQLISRSNSLLRFNAEQLFCSICQGKMIRNAAGNQRKCSECKTTIYPVSNPVGIVLVTDPCHEHAVLVRQHRLPSGWFTCIAGFGDVGESLESIVKREVAEEVGLEVHSVEYVMSQHWPFPSSIMFGSYAVAEKTELSIDPSEIEDGRWFTRQELKEAVSRVDSNPNILATNPKGGIYIPPRGAVAYHLISRWLKNTPVTNTRQCVK</sequence>
<evidence type="ECO:0000256" key="5">
    <source>
        <dbReference type="ARBA" id="ARBA00022842"/>
    </source>
</evidence>
<keyword evidence="6" id="KW-0520">NAD</keyword>
<comment type="cofactor">
    <cofactor evidence="1">
        <name>Mg(2+)</name>
        <dbReference type="ChEBI" id="CHEBI:18420"/>
    </cofactor>
</comment>
<dbReference type="GO" id="GO:0016787">
    <property type="term" value="F:hydrolase activity"/>
    <property type="evidence" value="ECO:0007669"/>
    <property type="project" value="UniProtKB-KW"/>
</dbReference>
<comment type="caution">
    <text evidence="8">The sequence shown here is derived from an EMBL/GenBank/DDBJ whole genome shotgun (WGS) entry which is preliminary data.</text>
</comment>
<reference evidence="8 9" key="1">
    <citation type="journal article" date="2019" name="PLoS Biol.">
        <title>Sex chromosomes control vertical transmission of feminizing Wolbachia symbionts in an isopod.</title>
        <authorList>
            <person name="Becking T."/>
            <person name="Chebbi M.A."/>
            <person name="Giraud I."/>
            <person name="Moumen B."/>
            <person name="Laverre T."/>
            <person name="Caubet Y."/>
            <person name="Peccoud J."/>
            <person name="Gilbert C."/>
            <person name="Cordaux R."/>
        </authorList>
    </citation>
    <scope>NUCLEOTIDE SEQUENCE [LARGE SCALE GENOMIC DNA]</scope>
    <source>
        <strain evidence="8">ANa2</strain>
        <tissue evidence="8">Whole body excluding digestive tract and cuticle</tissue>
    </source>
</reference>
<proteinExistence type="predicted"/>
<evidence type="ECO:0000256" key="2">
    <source>
        <dbReference type="ARBA" id="ARBA00012381"/>
    </source>
</evidence>
<gene>
    <name evidence="8" type="primary">NUDT13</name>
    <name evidence="8" type="ORF">Anas_10158</name>
</gene>
<dbReference type="SUPFAM" id="SSF55811">
    <property type="entry name" value="Nudix"/>
    <property type="match status" value="1"/>
</dbReference>
<dbReference type="PROSITE" id="PS51462">
    <property type="entry name" value="NUDIX"/>
    <property type="match status" value="1"/>
</dbReference>